<accession>A0A2V0RBC4</accession>
<feature type="compositionally biased region" description="Polar residues" evidence="1">
    <location>
        <begin position="102"/>
        <end position="122"/>
    </location>
</feature>
<proteinExistence type="predicted"/>
<sequence length="525" mass="57407">MSWAFPKGTGQMVDSGQRLMRDLNAGNATAGSIIDEAVNLGAGLAPPQYAIPIKTAYELAQQVKSQQQPQSKMKGGAQKTKQSGKQKTSNNGSGGSGVRSPRYNNSIPEQQPSNARGNSAYGNVSPGGKVDLNTQNDNSTYKIPSKTQSISNDENSSLTWIQCIGIKPGDVMQYVANAQVEVAFDAIYKKYKASVVANTRGGTGSTALNFTKTNFIAYLTTVMSGYAMLSEYYALRTLNPRDNDLNTVLSSMSDSVNSADTLMKSAYRLDTIISELSLPPAVCEFYQFLFQTYKKSPVSGGVHQKFMSHQFCHDFIGDDATFASTVSAMDAVYDTLIATESMTVISALMSQISDYNFMMLDKVKSGSPNIEFDMKANAMFDNSSILYYDGTDHIVINDEIQNGDSMKAAFPMEKTEVPILVTSYLLLNFEQDHPGYPFFKVNKEGNHAANSFILTNKTTHTTGVEFHAVKEASKQIIDHNWQINTSSNGAMFLPKGLNTQQYALTYTSTSDACQEMVLDFFGVAR</sequence>
<comment type="caution">
    <text evidence="2">The sequence shown here is derived from an EMBL/GenBank/DDBJ whole genome shotgun (WGS) entry which is preliminary data.</text>
</comment>
<feature type="compositionally biased region" description="Polar residues" evidence="1">
    <location>
        <begin position="132"/>
        <end position="149"/>
    </location>
</feature>
<evidence type="ECO:0000256" key="1">
    <source>
        <dbReference type="SAM" id="MobiDB-lite"/>
    </source>
</evidence>
<feature type="region of interest" description="Disordered" evidence="1">
    <location>
        <begin position="62"/>
        <end position="149"/>
    </location>
</feature>
<evidence type="ECO:0000313" key="2">
    <source>
        <dbReference type="EMBL" id="GBH22434.1"/>
    </source>
</evidence>
<evidence type="ECO:0008006" key="3">
    <source>
        <dbReference type="Google" id="ProtNLM"/>
    </source>
</evidence>
<reference evidence="2" key="1">
    <citation type="submission" date="2017-04" db="EMBL/GenBank/DDBJ databases">
        <title>Unveiling RNA virosphere associated with marine microorganisms.</title>
        <authorList>
            <person name="Urayama S."/>
            <person name="Takaki Y."/>
            <person name="Nishi S."/>
            <person name="Yoshida Y."/>
            <person name="Deguchi S."/>
            <person name="Takai K."/>
            <person name="Nunoura T."/>
        </authorList>
    </citation>
    <scope>NUCLEOTIDE SEQUENCE</scope>
</reference>
<feature type="compositionally biased region" description="Low complexity" evidence="1">
    <location>
        <begin position="62"/>
        <end position="91"/>
    </location>
</feature>
<protein>
    <recommendedName>
        <fullName evidence="3">Capsid protein</fullName>
    </recommendedName>
</protein>
<organism evidence="2">
    <name type="scientific">viral metagenome</name>
    <dbReference type="NCBI Taxonomy" id="1070528"/>
    <lineage>
        <taxon>unclassified sequences</taxon>
        <taxon>metagenomes</taxon>
        <taxon>organismal metagenomes</taxon>
    </lineage>
</organism>
<name>A0A2V0RBC4_9ZZZZ</name>
<dbReference type="AlphaFoldDB" id="A0A2V0RBC4"/>
<dbReference type="EMBL" id="BDQB01000294">
    <property type="protein sequence ID" value="GBH22434.1"/>
    <property type="molecule type" value="Genomic_RNA"/>
</dbReference>